<evidence type="ECO:0000256" key="6">
    <source>
        <dbReference type="ARBA" id="ARBA00022824"/>
    </source>
</evidence>
<accession>A0A1L0CXS8</accession>
<dbReference type="PANTHER" id="PTHR10778:SF10">
    <property type="entry name" value="SOLUTE CARRIER FAMILY 35 MEMBER B1"/>
    <property type="match status" value="1"/>
</dbReference>
<proteinExistence type="inferred from homology"/>
<keyword evidence="7 10" id="KW-1133">Transmembrane helix</keyword>
<dbReference type="SUPFAM" id="SSF103481">
    <property type="entry name" value="Multidrug resistance efflux transporter EmrE"/>
    <property type="match status" value="1"/>
</dbReference>
<dbReference type="InterPro" id="IPR037185">
    <property type="entry name" value="EmrE-like"/>
</dbReference>
<evidence type="ECO:0000256" key="7">
    <source>
        <dbReference type="ARBA" id="ARBA00022989"/>
    </source>
</evidence>
<keyword evidence="4" id="KW-0762">Sugar transport</keyword>
<evidence type="ECO:0000256" key="3">
    <source>
        <dbReference type="ARBA" id="ARBA00022448"/>
    </source>
</evidence>
<evidence type="ECO:0000256" key="2">
    <source>
        <dbReference type="ARBA" id="ARBA00010694"/>
    </source>
</evidence>
<dbReference type="Proteomes" id="UP000182259">
    <property type="component" value="Chromosome I"/>
</dbReference>
<evidence type="ECO:0000256" key="9">
    <source>
        <dbReference type="ARBA" id="ARBA00041103"/>
    </source>
</evidence>
<gene>
    <name evidence="11" type="ORF">SAMEA4029009_CIC11G00000004820</name>
</gene>
<feature type="transmembrane region" description="Helical" evidence="10">
    <location>
        <begin position="313"/>
        <end position="334"/>
    </location>
</feature>
<keyword evidence="8 10" id="KW-0472">Membrane</keyword>
<feature type="transmembrane region" description="Helical" evidence="10">
    <location>
        <begin position="258"/>
        <end position="279"/>
    </location>
</feature>
<evidence type="ECO:0000256" key="5">
    <source>
        <dbReference type="ARBA" id="ARBA00022692"/>
    </source>
</evidence>
<dbReference type="PANTHER" id="PTHR10778">
    <property type="entry name" value="SOLUTE CARRIER FAMILY 35 MEMBER B"/>
    <property type="match status" value="1"/>
</dbReference>
<keyword evidence="6" id="KW-0256">Endoplasmic reticulum</keyword>
<evidence type="ECO:0000256" key="4">
    <source>
        <dbReference type="ARBA" id="ARBA00022597"/>
    </source>
</evidence>
<feature type="transmembrane region" description="Helical" evidence="10">
    <location>
        <begin position="7"/>
        <end position="26"/>
    </location>
</feature>
<comment type="subcellular location">
    <subcellularLocation>
        <location evidence="1">Endoplasmic reticulum membrane</location>
        <topology evidence="1">Multi-pass membrane protein</topology>
    </subcellularLocation>
</comment>
<feature type="transmembrane region" description="Helical" evidence="10">
    <location>
        <begin position="120"/>
        <end position="142"/>
    </location>
</feature>
<keyword evidence="5 10" id="KW-0812">Transmembrane</keyword>
<sequence length="347" mass="38723">MKDSKEFTLIFSVLGLYALFLSWSLLQERINTKPYGYADSQPIFFRAPLVTNTIQALFASFVGFVYSLVAHRKSPFAIFSNPKEHGSTSGATFFKYFAVIALTSSLSAPIGYQSLKHVDYLAYLLAKSCKLLPVMLVHFVLYRTKFPPHKYMVAAMVTAGVTMFTLGHSGSKKESLNDGNTLLGMSQLVASMLLDGLTNSTQDQLFKLRSKTTKVTGASLMCILNLMVFVLTLSYMVVFKFDSELVYTYNFIKSYPRALVDILSFAAFGAVGQVFVFIILEKFDSLILVTATVTRKMISMILSVVLFGHHLNIWQWGGVVLVFGGIGYESYVKIASKKEMKKKKKAE</sequence>
<evidence type="ECO:0000256" key="1">
    <source>
        <dbReference type="ARBA" id="ARBA00004477"/>
    </source>
</evidence>
<evidence type="ECO:0000313" key="11">
    <source>
        <dbReference type="EMBL" id="SGZ48486.1"/>
    </source>
</evidence>
<feature type="transmembrane region" description="Helical" evidence="10">
    <location>
        <begin position="218"/>
        <end position="238"/>
    </location>
</feature>
<dbReference type="Pfam" id="PF08449">
    <property type="entry name" value="UAA"/>
    <property type="match status" value="1"/>
</dbReference>
<dbReference type="GO" id="GO:0005789">
    <property type="term" value="C:endoplasmic reticulum membrane"/>
    <property type="evidence" value="ECO:0007669"/>
    <property type="project" value="UniProtKB-SubCell"/>
</dbReference>
<evidence type="ECO:0000256" key="10">
    <source>
        <dbReference type="SAM" id="Phobius"/>
    </source>
</evidence>
<dbReference type="GO" id="GO:0005459">
    <property type="term" value="F:UDP-galactose transmembrane transporter activity"/>
    <property type="evidence" value="ECO:0007669"/>
    <property type="project" value="TreeGrafter"/>
</dbReference>
<feature type="transmembrane region" description="Helical" evidence="10">
    <location>
        <begin position="286"/>
        <end position="307"/>
    </location>
</feature>
<dbReference type="GO" id="GO:0005460">
    <property type="term" value="F:UDP-glucose transmembrane transporter activity"/>
    <property type="evidence" value="ECO:0007669"/>
    <property type="project" value="TreeGrafter"/>
</dbReference>
<dbReference type="AlphaFoldDB" id="A0A1L0CXS8"/>
<protein>
    <recommendedName>
        <fullName evidence="9">UDP-galactose transporter homolog 1</fullName>
    </recommendedName>
</protein>
<dbReference type="EMBL" id="LT635764">
    <property type="protein sequence ID" value="SGZ48486.1"/>
    <property type="molecule type" value="Genomic_DNA"/>
</dbReference>
<dbReference type="GO" id="GO:0000139">
    <property type="term" value="C:Golgi membrane"/>
    <property type="evidence" value="ECO:0007669"/>
    <property type="project" value="TreeGrafter"/>
</dbReference>
<name>A0A1L0CXS8_9ASCO</name>
<evidence type="ECO:0000256" key="8">
    <source>
        <dbReference type="ARBA" id="ARBA00023136"/>
    </source>
</evidence>
<feature type="transmembrane region" description="Helical" evidence="10">
    <location>
        <begin position="46"/>
        <end position="69"/>
    </location>
</feature>
<feature type="transmembrane region" description="Helical" evidence="10">
    <location>
        <begin position="90"/>
        <end position="108"/>
    </location>
</feature>
<evidence type="ECO:0000313" key="12">
    <source>
        <dbReference type="Proteomes" id="UP000182259"/>
    </source>
</evidence>
<dbReference type="InterPro" id="IPR013657">
    <property type="entry name" value="SCL35B1-4/HUT1"/>
</dbReference>
<comment type="similarity">
    <text evidence="2">Belongs to the nucleotide-sugar transporter family. SLC35B subfamily.</text>
</comment>
<keyword evidence="3" id="KW-0813">Transport</keyword>
<organism evidence="11 12">
    <name type="scientific">Sungouiella intermedia</name>
    <dbReference type="NCBI Taxonomy" id="45354"/>
    <lineage>
        <taxon>Eukaryota</taxon>
        <taxon>Fungi</taxon>
        <taxon>Dikarya</taxon>
        <taxon>Ascomycota</taxon>
        <taxon>Saccharomycotina</taxon>
        <taxon>Pichiomycetes</taxon>
        <taxon>Metschnikowiaceae</taxon>
        <taxon>Sungouiella</taxon>
    </lineage>
</organism>
<reference evidence="12" key="1">
    <citation type="submission" date="2016-10" db="EMBL/GenBank/DDBJ databases">
        <authorList>
            <person name="Geijer C."/>
            <person name="Jareborg N."/>
            <person name="Dainat J."/>
        </authorList>
    </citation>
    <scope>NUCLEOTIDE SEQUENCE [LARGE SCALE GENOMIC DNA]</scope>
    <source>
        <strain evidence="12">PYCC 4715</strain>
    </source>
</reference>